<protein>
    <submittedName>
        <fullName evidence="2">Uncharacterized protein</fullName>
    </submittedName>
</protein>
<dbReference type="PRINTS" id="PR01217">
    <property type="entry name" value="PRICHEXTENSN"/>
</dbReference>
<dbReference type="PANTHER" id="PTHR12149:SF9">
    <property type="entry name" value="FRUCTOSAMINE-3-KINASE"/>
    <property type="match status" value="1"/>
</dbReference>
<feature type="region of interest" description="Disordered" evidence="1">
    <location>
        <begin position="174"/>
        <end position="198"/>
    </location>
</feature>
<evidence type="ECO:0000313" key="2">
    <source>
        <dbReference type="Ensembl" id="ENSMFAP00000060230.1"/>
    </source>
</evidence>
<reference evidence="2 3" key="1">
    <citation type="submission" date="2013-03" db="EMBL/GenBank/DDBJ databases">
        <authorList>
            <person name="Warren W."/>
            <person name="Wilson R.K."/>
        </authorList>
    </citation>
    <scope>NUCLEOTIDE SEQUENCE</scope>
</reference>
<proteinExistence type="predicted"/>
<evidence type="ECO:0000313" key="3">
    <source>
        <dbReference type="Proteomes" id="UP000233100"/>
    </source>
</evidence>
<feature type="compositionally biased region" description="Basic residues" evidence="1">
    <location>
        <begin position="174"/>
        <end position="187"/>
    </location>
</feature>
<name>A0A7N9IFZ8_MACFA</name>
<dbReference type="GeneTree" id="ENSGT00390000005730"/>
<feature type="region of interest" description="Disordered" evidence="1">
    <location>
        <begin position="334"/>
        <end position="400"/>
    </location>
</feature>
<dbReference type="Gene3D" id="3.90.1200.10">
    <property type="match status" value="1"/>
</dbReference>
<evidence type="ECO:0000256" key="1">
    <source>
        <dbReference type="SAM" id="MobiDB-lite"/>
    </source>
</evidence>
<feature type="compositionally biased region" description="Low complexity" evidence="1">
    <location>
        <begin position="345"/>
        <end position="356"/>
    </location>
</feature>
<accession>A0A7N9IFZ8</accession>
<feature type="compositionally biased region" description="Pro residues" evidence="1">
    <location>
        <begin position="292"/>
        <end position="302"/>
    </location>
</feature>
<keyword evidence="3" id="KW-1185">Reference proteome</keyword>
<reference evidence="2" key="3">
    <citation type="submission" date="2025-09" db="UniProtKB">
        <authorList>
            <consortium name="Ensembl"/>
        </authorList>
    </citation>
    <scope>IDENTIFICATION</scope>
</reference>
<sequence length="400" mass="42401">MFGGFPRSFFTAYHRKIPKAPGFDQRLLLYQLFNYLNHWNHFGRLRWHRGCLRSGPCPCSCPCPFPCPVPDFVPDPRFRPLSLAPVPLSLSLLSPSPVPDPQLGPRPPVLTPGPSPCPCPRPVPLPPPRSWGPIKPAAGLGWRPAPPSSARGAAFQGQTHGQLCADVFAAIQGKRTRTRWPRPKSAQRPRGSAGPSAAWVGVRAVGSEGGSLGPPRAPTQCPSTCSGPALLHLPRGSTSHTRPCPRRVEALPTPPAPPQAPPLPPTRARAPPRRVSPAACPRVLRPRSGVPRPYPQPPPSPPTACSGSAERSWLHSRPVSVRGALFQNLWAPPPLASSRARRGPARGSLAAGAFRSEAGERGRRSRAGPASVAASAGASFSSLISHPRRSRSSGVGAASP</sequence>
<organism evidence="2 3">
    <name type="scientific">Macaca fascicularis</name>
    <name type="common">Crab-eating macaque</name>
    <name type="synonym">Cynomolgus monkey</name>
    <dbReference type="NCBI Taxonomy" id="9541"/>
    <lineage>
        <taxon>Eukaryota</taxon>
        <taxon>Metazoa</taxon>
        <taxon>Chordata</taxon>
        <taxon>Craniata</taxon>
        <taxon>Vertebrata</taxon>
        <taxon>Euteleostomi</taxon>
        <taxon>Mammalia</taxon>
        <taxon>Eutheria</taxon>
        <taxon>Euarchontoglires</taxon>
        <taxon>Primates</taxon>
        <taxon>Haplorrhini</taxon>
        <taxon>Catarrhini</taxon>
        <taxon>Cercopithecidae</taxon>
        <taxon>Cercopithecinae</taxon>
        <taxon>Macaca</taxon>
    </lineage>
</organism>
<dbReference type="Ensembl" id="ENSMFAT00000081414.1">
    <property type="protein sequence ID" value="ENSMFAP00000060230.1"/>
    <property type="gene ID" value="ENSMFAG00000063540.1"/>
</dbReference>
<dbReference type="PANTHER" id="PTHR12149">
    <property type="entry name" value="FRUCTOSAMINE 3 KINASE-RELATED PROTEIN"/>
    <property type="match status" value="1"/>
</dbReference>
<dbReference type="InterPro" id="IPR016477">
    <property type="entry name" value="Fructo-/Ketosamine-3-kinase"/>
</dbReference>
<dbReference type="GO" id="GO:0030389">
    <property type="term" value="P:fructosamine metabolic process"/>
    <property type="evidence" value="ECO:0007669"/>
    <property type="project" value="TreeGrafter"/>
</dbReference>
<feature type="compositionally biased region" description="Low complexity" evidence="1">
    <location>
        <begin position="266"/>
        <end position="291"/>
    </location>
</feature>
<dbReference type="Pfam" id="PF03881">
    <property type="entry name" value="Fructosamin_kin"/>
    <property type="match status" value="1"/>
</dbReference>
<feature type="compositionally biased region" description="Pro residues" evidence="1">
    <location>
        <begin position="252"/>
        <end position="265"/>
    </location>
</feature>
<feature type="compositionally biased region" description="Low complexity" evidence="1">
    <location>
        <begin position="367"/>
        <end position="382"/>
    </location>
</feature>
<feature type="region of interest" description="Disordered" evidence="1">
    <location>
        <begin position="229"/>
        <end position="312"/>
    </location>
</feature>
<dbReference type="Proteomes" id="UP000233100">
    <property type="component" value="Chromosome 16"/>
</dbReference>
<dbReference type="AlphaFoldDB" id="A0A7N9IFZ8"/>
<reference evidence="2" key="2">
    <citation type="submission" date="2025-08" db="UniProtKB">
        <authorList>
            <consortium name="Ensembl"/>
        </authorList>
    </citation>
    <scope>IDENTIFICATION</scope>
</reference>